<dbReference type="EMBL" id="BMCJ01000003">
    <property type="protein sequence ID" value="GGC90487.1"/>
    <property type="molecule type" value="Genomic_DNA"/>
</dbReference>
<protein>
    <recommendedName>
        <fullName evidence="3">Transposase IS200-like domain-containing protein</fullName>
    </recommendedName>
</protein>
<evidence type="ECO:0008006" key="3">
    <source>
        <dbReference type="Google" id="ProtNLM"/>
    </source>
</evidence>
<gene>
    <name evidence="1" type="ORF">GCM10007216_21580</name>
</gene>
<evidence type="ECO:0000313" key="1">
    <source>
        <dbReference type="EMBL" id="GGC90487.1"/>
    </source>
</evidence>
<evidence type="ECO:0000313" key="2">
    <source>
        <dbReference type="Proteomes" id="UP000619534"/>
    </source>
</evidence>
<keyword evidence="2" id="KW-1185">Reference proteome</keyword>
<comment type="caution">
    <text evidence="1">The sequence shown here is derived from an EMBL/GenBank/DDBJ whole genome shotgun (WGS) entry which is preliminary data.</text>
</comment>
<name>A0ABQ1P3L1_9BACI</name>
<dbReference type="Proteomes" id="UP000619534">
    <property type="component" value="Unassembled WGS sequence"/>
</dbReference>
<organism evidence="1 2">
    <name type="scientific">Thalassobacillus devorans</name>
    <dbReference type="NCBI Taxonomy" id="279813"/>
    <lineage>
        <taxon>Bacteria</taxon>
        <taxon>Bacillati</taxon>
        <taxon>Bacillota</taxon>
        <taxon>Bacilli</taxon>
        <taxon>Bacillales</taxon>
        <taxon>Bacillaceae</taxon>
        <taxon>Thalassobacillus</taxon>
    </lineage>
</organism>
<accession>A0ABQ1P3L1</accession>
<sequence length="64" mass="7840">MEEKRGKSFLNRRDGSYEIYDRFMFNLKKIVHEDAMHDLKHEINVFYTCHKDRCHLILQSMSHP</sequence>
<proteinExistence type="predicted"/>
<reference evidence="2" key="1">
    <citation type="journal article" date="2019" name="Int. J. Syst. Evol. Microbiol.">
        <title>The Global Catalogue of Microorganisms (GCM) 10K type strain sequencing project: providing services to taxonomists for standard genome sequencing and annotation.</title>
        <authorList>
            <consortium name="The Broad Institute Genomics Platform"/>
            <consortium name="The Broad Institute Genome Sequencing Center for Infectious Disease"/>
            <person name="Wu L."/>
            <person name="Ma J."/>
        </authorList>
    </citation>
    <scope>NUCLEOTIDE SEQUENCE [LARGE SCALE GENOMIC DNA]</scope>
    <source>
        <strain evidence="2">CCM 7282</strain>
    </source>
</reference>